<evidence type="ECO:0000313" key="3">
    <source>
        <dbReference type="Proteomes" id="UP001249851"/>
    </source>
</evidence>
<name>A0AAD9QEV3_ACRCE</name>
<feature type="chain" id="PRO_5042280879" evidence="1">
    <location>
        <begin position="25"/>
        <end position="141"/>
    </location>
</feature>
<keyword evidence="1" id="KW-0732">Signal</keyword>
<evidence type="ECO:0000313" key="2">
    <source>
        <dbReference type="EMBL" id="KAK2559884.1"/>
    </source>
</evidence>
<keyword evidence="3" id="KW-1185">Reference proteome</keyword>
<evidence type="ECO:0000256" key="1">
    <source>
        <dbReference type="SAM" id="SignalP"/>
    </source>
</evidence>
<protein>
    <submittedName>
        <fullName evidence="2">Uncharacterized protein</fullName>
    </submittedName>
</protein>
<feature type="signal peptide" evidence="1">
    <location>
        <begin position="1"/>
        <end position="24"/>
    </location>
</feature>
<proteinExistence type="predicted"/>
<accession>A0AAD9QEV3</accession>
<dbReference type="AlphaFoldDB" id="A0AAD9QEV3"/>
<dbReference type="EMBL" id="JARQWQ010000038">
    <property type="protein sequence ID" value="KAK2559884.1"/>
    <property type="molecule type" value="Genomic_DNA"/>
</dbReference>
<reference evidence="2" key="2">
    <citation type="journal article" date="2023" name="Science">
        <title>Genomic signatures of disease resistance in endangered staghorn corals.</title>
        <authorList>
            <person name="Vollmer S.V."/>
            <person name="Selwyn J.D."/>
            <person name="Despard B.A."/>
            <person name="Roesel C.L."/>
        </authorList>
    </citation>
    <scope>NUCLEOTIDE SEQUENCE</scope>
    <source>
        <strain evidence="2">K2</strain>
    </source>
</reference>
<sequence length="141" mass="15968">METKHIRVLFFVTLMFLMFAHGHAKGLIRGKGCFKDSLADRVLPVLLFARGQNKMNWHDLNGSVINKCKEMAIKKNYKCFGIQYYGECWSGGEEACQSFKRLGQSSKCVCSSDQFSPFVPGTRCLGAVGKEFTNYVYEILD</sequence>
<organism evidence="2 3">
    <name type="scientific">Acropora cervicornis</name>
    <name type="common">Staghorn coral</name>
    <dbReference type="NCBI Taxonomy" id="6130"/>
    <lineage>
        <taxon>Eukaryota</taxon>
        <taxon>Metazoa</taxon>
        <taxon>Cnidaria</taxon>
        <taxon>Anthozoa</taxon>
        <taxon>Hexacorallia</taxon>
        <taxon>Scleractinia</taxon>
        <taxon>Astrocoeniina</taxon>
        <taxon>Acroporidae</taxon>
        <taxon>Acropora</taxon>
    </lineage>
</organism>
<gene>
    <name evidence="2" type="ORF">P5673_017449</name>
</gene>
<reference evidence="2" key="1">
    <citation type="journal article" date="2023" name="G3 (Bethesda)">
        <title>Whole genome assembly and annotation of the endangered Caribbean coral Acropora cervicornis.</title>
        <authorList>
            <person name="Selwyn J.D."/>
            <person name="Vollmer S.V."/>
        </authorList>
    </citation>
    <scope>NUCLEOTIDE SEQUENCE</scope>
    <source>
        <strain evidence="2">K2</strain>
    </source>
</reference>
<dbReference type="Proteomes" id="UP001249851">
    <property type="component" value="Unassembled WGS sequence"/>
</dbReference>
<comment type="caution">
    <text evidence="2">The sequence shown here is derived from an EMBL/GenBank/DDBJ whole genome shotgun (WGS) entry which is preliminary data.</text>
</comment>